<reference evidence="2" key="1">
    <citation type="submission" date="2017-12" db="EMBL/GenBank/DDBJ databases">
        <title>Genome sequencing and analysis.</title>
        <authorList>
            <person name="Huang Y.-T."/>
        </authorList>
    </citation>
    <scope>NUCLEOTIDE SEQUENCE</scope>
    <source>
        <strain evidence="2">VGH116</strain>
    </source>
</reference>
<keyword evidence="1" id="KW-1133">Transmembrane helix</keyword>
<organism evidence="2 3">
    <name type="scientific">Morganella morganii</name>
    <name type="common">Proteus morganii</name>
    <dbReference type="NCBI Taxonomy" id="582"/>
    <lineage>
        <taxon>Bacteria</taxon>
        <taxon>Pseudomonadati</taxon>
        <taxon>Pseudomonadota</taxon>
        <taxon>Gammaproteobacteria</taxon>
        <taxon>Enterobacterales</taxon>
        <taxon>Morganellaceae</taxon>
        <taxon>Morganella</taxon>
    </lineage>
</organism>
<sequence length="212" mass="22346">MTRSGGFFYGVNMSQEIMVKIILGGVLGKTFGKTHQRLVSTTSEAVRALCCTIPGFERYLNTSKSRGLTYAVFRGKKNIGVDDLCFPVTDDVIRIVPVVIGSKRGGLLQVIFGAVMVAAAFWTGGASVAGWGAMHTGLAMTGVSMMLGGIIQMLSPQPGGLAMKDQGENKPSYAFGAPVNTVSQGYPVPIGYGKRRIGGAVISAGIYVEDQQ</sequence>
<name>A0A8I0Q6C0_MORMO</name>
<keyword evidence="1" id="KW-0472">Membrane</keyword>
<proteinExistence type="predicted"/>
<dbReference type="AlphaFoldDB" id="A0A8I0Q6C0"/>
<evidence type="ECO:0000256" key="1">
    <source>
        <dbReference type="SAM" id="Phobius"/>
    </source>
</evidence>
<feature type="transmembrane region" description="Helical" evidence="1">
    <location>
        <begin position="110"/>
        <end position="131"/>
    </location>
</feature>
<keyword evidence="1" id="KW-0812">Transmembrane</keyword>
<accession>A0A8I0Q6C0</accession>
<evidence type="ECO:0000313" key="3">
    <source>
        <dbReference type="Proteomes" id="UP000650477"/>
    </source>
</evidence>
<protein>
    <submittedName>
        <fullName evidence="2">Phage tail protein</fullName>
    </submittedName>
</protein>
<dbReference type="EMBL" id="PKLF01000043">
    <property type="protein sequence ID" value="MBE8614751.1"/>
    <property type="molecule type" value="Genomic_DNA"/>
</dbReference>
<comment type="caution">
    <text evidence="2">The sequence shown here is derived from an EMBL/GenBank/DDBJ whole genome shotgun (WGS) entry which is preliminary data.</text>
</comment>
<dbReference type="Proteomes" id="UP000650477">
    <property type="component" value="Unassembled WGS sequence"/>
</dbReference>
<evidence type="ECO:0000313" key="2">
    <source>
        <dbReference type="EMBL" id="MBE8614751.1"/>
    </source>
</evidence>
<gene>
    <name evidence="2" type="ORF">CYG68_20670</name>
</gene>